<feature type="region of interest" description="Disordered" evidence="3">
    <location>
        <begin position="277"/>
        <end position="300"/>
    </location>
</feature>
<name>A0A3N4R4L4_9ACTN</name>
<gene>
    <name evidence="6" type="ORF">EDD38_5640</name>
    <name evidence="5" type="ORF">EDD39_6259</name>
</gene>
<keyword evidence="2" id="KW-0560">Oxidoreductase</keyword>
<dbReference type="GO" id="GO:0004665">
    <property type="term" value="F:prephenate dehydrogenase (NADP+) activity"/>
    <property type="evidence" value="ECO:0007669"/>
    <property type="project" value="InterPro"/>
</dbReference>
<dbReference type="NCBIfam" id="NF005112">
    <property type="entry name" value="PRK06545.2-4"/>
    <property type="match status" value="1"/>
</dbReference>
<accession>A0A3N4R4L4</accession>
<organism evidence="6 7">
    <name type="scientific">Kitasatospora cineracea</name>
    <dbReference type="NCBI Taxonomy" id="88074"/>
    <lineage>
        <taxon>Bacteria</taxon>
        <taxon>Bacillati</taxon>
        <taxon>Actinomycetota</taxon>
        <taxon>Actinomycetes</taxon>
        <taxon>Kitasatosporales</taxon>
        <taxon>Streptomycetaceae</taxon>
        <taxon>Kitasatospora</taxon>
    </lineage>
</organism>
<dbReference type="SUPFAM" id="SSF51735">
    <property type="entry name" value="NAD(P)-binding Rossmann-fold domains"/>
    <property type="match status" value="1"/>
</dbReference>
<evidence type="ECO:0000256" key="3">
    <source>
        <dbReference type="SAM" id="MobiDB-lite"/>
    </source>
</evidence>
<dbReference type="Gene3D" id="1.10.3660.10">
    <property type="entry name" value="6-phosphogluconate dehydrogenase C-terminal like domain"/>
    <property type="match status" value="1"/>
</dbReference>
<dbReference type="GO" id="GO:0070403">
    <property type="term" value="F:NAD+ binding"/>
    <property type="evidence" value="ECO:0007669"/>
    <property type="project" value="InterPro"/>
</dbReference>
<dbReference type="RefSeq" id="WP_123562474.1">
    <property type="nucleotide sequence ID" value="NZ_JBEYIY010000063.1"/>
</dbReference>
<dbReference type="GO" id="GO:0008977">
    <property type="term" value="F:prephenate dehydrogenase (NAD+) activity"/>
    <property type="evidence" value="ECO:0007669"/>
    <property type="project" value="InterPro"/>
</dbReference>
<evidence type="ECO:0000313" key="6">
    <source>
        <dbReference type="EMBL" id="RPE28503.1"/>
    </source>
</evidence>
<dbReference type="OrthoDB" id="9802008at2"/>
<evidence type="ECO:0000256" key="2">
    <source>
        <dbReference type="ARBA" id="ARBA00023002"/>
    </source>
</evidence>
<evidence type="ECO:0000313" key="5">
    <source>
        <dbReference type="EMBL" id="ROR38096.1"/>
    </source>
</evidence>
<comment type="similarity">
    <text evidence="1">Belongs to the prephenate/arogenate dehydrogenase family.</text>
</comment>
<dbReference type="Gene3D" id="3.40.50.720">
    <property type="entry name" value="NAD(P)-binding Rossmann-like Domain"/>
    <property type="match status" value="1"/>
</dbReference>
<dbReference type="InterPro" id="IPR046825">
    <property type="entry name" value="PDH_C"/>
</dbReference>
<dbReference type="InterPro" id="IPR008927">
    <property type="entry name" value="6-PGluconate_DH-like_C_sf"/>
</dbReference>
<proteinExistence type="inferred from homology"/>
<dbReference type="InterPro" id="IPR050812">
    <property type="entry name" value="Preph/Arog_dehydrog"/>
</dbReference>
<dbReference type="EMBL" id="RJVJ01000002">
    <property type="protein sequence ID" value="ROR38096.1"/>
    <property type="molecule type" value="Genomic_DNA"/>
</dbReference>
<evidence type="ECO:0000259" key="4">
    <source>
        <dbReference type="PROSITE" id="PS51176"/>
    </source>
</evidence>
<dbReference type="PANTHER" id="PTHR21363">
    <property type="entry name" value="PREPHENATE DEHYDROGENASE"/>
    <property type="match status" value="1"/>
</dbReference>
<dbReference type="PANTHER" id="PTHR21363:SF0">
    <property type="entry name" value="PREPHENATE DEHYDROGENASE [NADP(+)]"/>
    <property type="match status" value="1"/>
</dbReference>
<dbReference type="Proteomes" id="UP000266906">
    <property type="component" value="Unassembled WGS sequence"/>
</dbReference>
<reference evidence="7 8" key="1">
    <citation type="submission" date="2018-11" db="EMBL/GenBank/DDBJ databases">
        <title>Sequencing the genomes of 1000 actinobacteria strains.</title>
        <authorList>
            <person name="Klenk H.-P."/>
        </authorList>
    </citation>
    <scope>NUCLEOTIDE SEQUENCE [LARGE SCALE GENOMIC DNA]</scope>
    <source>
        <strain evidence="5 8">DSM 44780</strain>
        <strain evidence="6 7">DSM 44781</strain>
    </source>
</reference>
<evidence type="ECO:0000256" key="1">
    <source>
        <dbReference type="ARBA" id="ARBA00007964"/>
    </source>
</evidence>
<dbReference type="Proteomes" id="UP000267408">
    <property type="component" value="Unassembled WGS sequence"/>
</dbReference>
<evidence type="ECO:0000313" key="8">
    <source>
        <dbReference type="Proteomes" id="UP000267408"/>
    </source>
</evidence>
<feature type="domain" description="Prephenate/arogenate dehydrogenase" evidence="4">
    <location>
        <begin position="2"/>
        <end position="279"/>
    </location>
</feature>
<dbReference type="SUPFAM" id="SSF48179">
    <property type="entry name" value="6-phosphogluconate dehydrogenase C-terminal domain-like"/>
    <property type="match status" value="1"/>
</dbReference>
<dbReference type="InterPro" id="IPR036291">
    <property type="entry name" value="NAD(P)-bd_dom_sf"/>
</dbReference>
<dbReference type="InterPro" id="IPR003099">
    <property type="entry name" value="Prephen_DH"/>
</dbReference>
<keyword evidence="7" id="KW-1185">Reference proteome</keyword>
<evidence type="ECO:0000313" key="7">
    <source>
        <dbReference type="Proteomes" id="UP000266906"/>
    </source>
</evidence>
<dbReference type="GO" id="GO:0006571">
    <property type="term" value="P:tyrosine biosynthetic process"/>
    <property type="evidence" value="ECO:0007669"/>
    <property type="project" value="InterPro"/>
</dbReference>
<dbReference type="EMBL" id="RKQG01000002">
    <property type="protein sequence ID" value="RPE28503.1"/>
    <property type="molecule type" value="Genomic_DNA"/>
</dbReference>
<dbReference type="Pfam" id="PF02153">
    <property type="entry name" value="PDH_N"/>
    <property type="match status" value="1"/>
</dbReference>
<dbReference type="PROSITE" id="PS51176">
    <property type="entry name" value="PDH_ADH"/>
    <property type="match status" value="1"/>
</dbReference>
<dbReference type="InterPro" id="IPR046826">
    <property type="entry name" value="PDH_N"/>
</dbReference>
<sequence length="362" mass="37808">MRSIAVVGTGLIGTSVALAARSRGLTTYLLDRSSLAVGAAVALNAGIAGPPPEPVDLAVIAVPPAQLATVLKEQQDRDLARCYTDVVSVKARTRLAAARAGCDLSRFVGGHPMAGSERSGPFAAAADLFQGRNWVLTPTASTDRQAIDLVLRLVALCGATPVLMEEEDHDRTVALTSHAPHLVASLLSARLESIGPATAQLIGQGLRDTTRIAGGSPGLWTDILGANAVAVAEILDGFAQDLGRALEALEQLGSEDPEHRRGGERVLGELLTRGVAGQDRIPPRRDGRAGTPSSRVSVPVANRPGDVERLFADVWSTGMHIVDLAVDHTPDAPVGRLDLIVDPEAAGDLASHLAKRGWAARR</sequence>
<protein>
    <submittedName>
        <fullName evidence="6">Prephenate dehydrogenase</fullName>
    </submittedName>
</protein>
<dbReference type="AlphaFoldDB" id="A0A3N4R4L4"/>
<comment type="caution">
    <text evidence="6">The sequence shown here is derived from an EMBL/GenBank/DDBJ whole genome shotgun (WGS) entry which is preliminary data.</text>
</comment>
<dbReference type="Pfam" id="PF20463">
    <property type="entry name" value="PDH_C"/>
    <property type="match status" value="1"/>
</dbReference>
<accession>A0A8G1UDX6</accession>